<gene>
    <name evidence="3" type="ORF">R69776_08172</name>
</gene>
<feature type="domain" description="Tyr recombinase" evidence="2">
    <location>
        <begin position="157"/>
        <end position="395"/>
    </location>
</feature>
<proteinExistence type="predicted"/>
<dbReference type="GeneID" id="97058608"/>
<accession>A0ABM8T7R7</accession>
<dbReference type="SUPFAM" id="SSF56349">
    <property type="entry name" value="DNA breaking-rejoining enzymes"/>
    <property type="match status" value="1"/>
</dbReference>
<comment type="caution">
    <text evidence="3">The sequence shown here is derived from an EMBL/GenBank/DDBJ whole genome shotgun (WGS) entry which is preliminary data.</text>
</comment>
<dbReference type="Pfam" id="PF00589">
    <property type="entry name" value="Phage_integrase"/>
    <property type="match status" value="1"/>
</dbReference>
<dbReference type="InterPro" id="IPR013762">
    <property type="entry name" value="Integrase-like_cat_sf"/>
</dbReference>
<dbReference type="RefSeq" id="WP_054043624.1">
    <property type="nucleotide sequence ID" value="NZ_CAJNAW010000060.1"/>
</dbReference>
<protein>
    <recommendedName>
        <fullName evidence="2">Tyr recombinase domain-containing protein</fullName>
    </recommendedName>
</protein>
<keyword evidence="4" id="KW-1185">Reference proteome</keyword>
<dbReference type="InterPro" id="IPR011010">
    <property type="entry name" value="DNA_brk_join_enz"/>
</dbReference>
<dbReference type="EMBL" id="CAJNBH010000070">
    <property type="protein sequence ID" value="CAE6864251.1"/>
    <property type="molecule type" value="Genomic_DNA"/>
</dbReference>
<dbReference type="Gene3D" id="1.10.443.10">
    <property type="entry name" value="Intergrase catalytic core"/>
    <property type="match status" value="1"/>
</dbReference>
<keyword evidence="1" id="KW-0233">DNA recombination</keyword>
<organism evidence="3 4">
    <name type="scientific">Paraburkholderia nemoris</name>
    <dbReference type="NCBI Taxonomy" id="2793076"/>
    <lineage>
        <taxon>Bacteria</taxon>
        <taxon>Pseudomonadati</taxon>
        <taxon>Pseudomonadota</taxon>
        <taxon>Betaproteobacteria</taxon>
        <taxon>Burkholderiales</taxon>
        <taxon>Burkholderiaceae</taxon>
        <taxon>Paraburkholderia</taxon>
    </lineage>
</organism>
<dbReference type="InterPro" id="IPR002104">
    <property type="entry name" value="Integrase_catalytic"/>
</dbReference>
<reference evidence="3 4" key="1">
    <citation type="submission" date="2021-02" db="EMBL/GenBank/DDBJ databases">
        <authorList>
            <person name="Vanwijnsberghe S."/>
        </authorList>
    </citation>
    <scope>NUCLEOTIDE SEQUENCE [LARGE SCALE GENOMIC DNA]</scope>
    <source>
        <strain evidence="3 4">R-69776</strain>
    </source>
</reference>
<sequence length="412" mass="47202">MAFLQLSDSLVPGQLRSVTLVGKPPIPRYWANVWLIMSMGHLAESTQTGKLRYIEDLYQHADRILGSNGLDDALADVDDGALADVLESWFVSIRNRSRATRADELRWHAGLGFVTDVLTWLSRSRIPDDRLRGIEERLHRLSTLYSQLHVRKSSQVETIRSLPASVVEALYDLLDPESGRNPFKHARTRWRVYIAFVLMLHQGLRRGELLLLTADCVKSGFDRKRQTLRYWLNVQQNEYEDAEADEPIDTRYSKPSIKTAHSLRQIPVSPLTAQLVQTYVENYRGRPSHPFLLNSYVGNPLATESLTKAFREVSNVLPDPVRQELSDRSDKDSVMPHDLRHTCAVVRLHQLLDNGDPMDEALQKMRTFFGWSKKSVMPSRYARAVFEDRLADVWNDSFDDRVALLRAIPKGL</sequence>
<dbReference type="PROSITE" id="PS51898">
    <property type="entry name" value="TYR_RECOMBINASE"/>
    <property type="match status" value="1"/>
</dbReference>
<evidence type="ECO:0000313" key="3">
    <source>
        <dbReference type="EMBL" id="CAE6864251.1"/>
    </source>
</evidence>
<evidence type="ECO:0000313" key="4">
    <source>
        <dbReference type="Proteomes" id="UP000673821"/>
    </source>
</evidence>
<name>A0ABM8T7R7_9BURK</name>
<evidence type="ECO:0000259" key="2">
    <source>
        <dbReference type="PROSITE" id="PS51898"/>
    </source>
</evidence>
<evidence type="ECO:0000256" key="1">
    <source>
        <dbReference type="ARBA" id="ARBA00023172"/>
    </source>
</evidence>
<dbReference type="Proteomes" id="UP000673821">
    <property type="component" value="Unassembled WGS sequence"/>
</dbReference>